<evidence type="ECO:0000256" key="1">
    <source>
        <dbReference type="ARBA" id="ARBA00004141"/>
    </source>
</evidence>
<comment type="similarity">
    <text evidence="11">Belongs to the chloride channel (TC 2.A.49) family.</text>
</comment>
<dbReference type="Gene3D" id="3.10.580.10">
    <property type="entry name" value="CBS-domain"/>
    <property type="match status" value="1"/>
</dbReference>
<evidence type="ECO:0000256" key="2">
    <source>
        <dbReference type="ARBA" id="ARBA00022448"/>
    </source>
</evidence>
<dbReference type="InterPro" id="IPR002248">
    <property type="entry name" value="Cl_channel-6"/>
</dbReference>
<evidence type="ECO:0000256" key="5">
    <source>
        <dbReference type="ARBA" id="ARBA00022989"/>
    </source>
</evidence>
<keyword evidence="9 11" id="KW-0868">Chloride</keyword>
<evidence type="ECO:0000256" key="11">
    <source>
        <dbReference type="RuleBase" id="RU361221"/>
    </source>
</evidence>
<sequence length="861" mass="96227">VLGRFKMPSCFNFNCCHRCRSSSDSEVLEPLIQQPLASREHSVHCKDYESLDYDKCYNTPYREHIKNHGKWFETKKEILSWVSIFIIGFCTALVAFGIDTVIRYLTAWKLTTVTKSMGACKHDSCIATSLLLLAAFNLSFVFIAALLVVYGEPLAAGSGIPEIKCYLNGVKVQNVTRLKTLFCKAVGVLFSVSGGLLVGKEGPMIHSGGVIGAGIPQFESLTIKGLKLNIPYFRSDRDKRDFVSAGAAAGVAAAFGAPIGGVLFSLEEGCSFWNQALTWKTLFCTMTSTFTLNFFLSGTFDHSWGSFNQNGLLTFGVFQCPPSNKNCHLWTLGDLLIFIIIGAGGGLFGMVFNAINTKLTLFRLKYLAKKHKLFRVLEVLAVAFMTTLVVFLSPLVGKCKPIRGVSAFPNNTITLSFKESGQNASLQRFLCPVGEYNDMATLFYNGQEIAIKQLFHNNGEFSLETLGLFFILFFFLSCWTYGSSVPSGLFVPCILCGAAYGRFVASFLHNYLDINHIYLGTFSLIGAAAFLGGVVRMTISLTVILIECTNEISLSLPIMVTLMVAKWAGDMANHGLYDIHIFLKSVPLLEWEVPIIAKSLTAVDIMNTRLKFIFPHTRVRSIVNLLRTTAHNSFPVVTMETVDREPKSTLSTANLRYRSSSHVTRMQVERERARTRSQLETELVEVDLSDEDTSEEGSMCEKMRYEGLEEINSNEDSNGSSGLADNLQPMTFHGIILRTQLTTLLKNNIYHNQYSGASTQEVLSYEKFNEDYPRFMNIHDMNMDDLNLNEILDVTPYMHPCPHIVHPDSPVPQVFNLFRTMGLRHLPVINSRGEVLGWITRHNLTHEFIEEIVKIKSNSRD</sequence>
<dbReference type="PANTHER" id="PTHR11689">
    <property type="entry name" value="CHLORIDE CHANNEL PROTEIN CLC FAMILY MEMBER"/>
    <property type="match status" value="1"/>
</dbReference>
<dbReference type="EMBL" id="EAAA01002412">
    <property type="status" value="NOT_ANNOTATED_CDS"/>
    <property type="molecule type" value="Genomic_DNA"/>
</dbReference>
<feature type="transmembrane region" description="Helical" evidence="11">
    <location>
        <begin position="517"/>
        <end position="535"/>
    </location>
</feature>
<dbReference type="HOGENOM" id="CLU_003181_4_1_1"/>
<keyword evidence="5 11" id="KW-1133">Transmembrane helix</keyword>
<reference evidence="13" key="2">
    <citation type="journal article" date="2008" name="Genome Biol.">
        <title>Improved genome assembly and evidence-based global gene model set for the chordate Ciona intestinalis: new insight into intron and operon populations.</title>
        <authorList>
            <person name="Satou Y."/>
            <person name="Mineta K."/>
            <person name="Ogasawara M."/>
            <person name="Sasakura Y."/>
            <person name="Shoguchi E."/>
            <person name="Ueno K."/>
            <person name="Yamada L."/>
            <person name="Matsumoto J."/>
            <person name="Wasserscheid J."/>
            <person name="Dewar K."/>
            <person name="Wiley G.B."/>
            <person name="Macmil S.L."/>
            <person name="Roe B.A."/>
            <person name="Zeller R.W."/>
            <person name="Hastings K.E."/>
            <person name="Lemaire P."/>
            <person name="Lindquist E."/>
            <person name="Endo T."/>
            <person name="Hotta K."/>
            <person name="Inaba K."/>
        </authorList>
    </citation>
    <scope>NUCLEOTIDE SEQUENCE [LARGE SCALE GENOMIC DNA]</scope>
    <source>
        <strain evidence="13">wild type</strain>
    </source>
</reference>
<evidence type="ECO:0000256" key="9">
    <source>
        <dbReference type="ARBA" id="ARBA00023214"/>
    </source>
</evidence>
<dbReference type="SUPFAM" id="SSF81340">
    <property type="entry name" value="Clc chloride channel"/>
    <property type="match status" value="1"/>
</dbReference>
<dbReference type="FunCoup" id="F7AED7">
    <property type="interactions" value="44"/>
</dbReference>
<evidence type="ECO:0000313" key="14">
    <source>
        <dbReference type="Proteomes" id="UP000008144"/>
    </source>
</evidence>
<evidence type="ECO:0000256" key="6">
    <source>
        <dbReference type="ARBA" id="ARBA00023065"/>
    </source>
</evidence>
<dbReference type="STRING" id="7719.ENSCINP00000014414"/>
<dbReference type="InterPro" id="IPR001807">
    <property type="entry name" value="ClC"/>
</dbReference>
<accession>F7AED7</accession>
<keyword evidence="6 11" id="KW-0406">Ion transport</keyword>
<dbReference type="GeneTree" id="ENSGT00940000159291"/>
<reference evidence="14" key="1">
    <citation type="journal article" date="2002" name="Science">
        <title>The draft genome of Ciona intestinalis: insights into chordate and vertebrate origins.</title>
        <authorList>
            <person name="Dehal P."/>
            <person name="Satou Y."/>
            <person name="Campbell R.K."/>
            <person name="Chapman J."/>
            <person name="Degnan B."/>
            <person name="De Tomaso A."/>
            <person name="Davidson B."/>
            <person name="Di Gregorio A."/>
            <person name="Gelpke M."/>
            <person name="Goodstein D.M."/>
            <person name="Harafuji N."/>
            <person name="Hastings K.E."/>
            <person name="Ho I."/>
            <person name="Hotta K."/>
            <person name="Huang W."/>
            <person name="Kawashima T."/>
            <person name="Lemaire P."/>
            <person name="Martinez D."/>
            <person name="Meinertzhagen I.A."/>
            <person name="Necula S."/>
            <person name="Nonaka M."/>
            <person name="Putnam N."/>
            <person name="Rash S."/>
            <person name="Saiga H."/>
            <person name="Satake M."/>
            <person name="Terry A."/>
            <person name="Yamada L."/>
            <person name="Wang H.G."/>
            <person name="Awazu S."/>
            <person name="Azumi K."/>
            <person name="Boore J."/>
            <person name="Branno M."/>
            <person name="Chin-Bow S."/>
            <person name="DeSantis R."/>
            <person name="Doyle S."/>
            <person name="Francino P."/>
            <person name="Keys D.N."/>
            <person name="Haga S."/>
            <person name="Hayashi H."/>
            <person name="Hino K."/>
            <person name="Imai K.S."/>
            <person name="Inaba K."/>
            <person name="Kano S."/>
            <person name="Kobayashi K."/>
            <person name="Kobayashi M."/>
            <person name="Lee B.I."/>
            <person name="Makabe K.W."/>
            <person name="Manohar C."/>
            <person name="Matassi G."/>
            <person name="Medina M."/>
            <person name="Mochizuki Y."/>
            <person name="Mount S."/>
            <person name="Morishita T."/>
            <person name="Miura S."/>
            <person name="Nakayama A."/>
            <person name="Nishizaka S."/>
            <person name="Nomoto H."/>
            <person name="Ohta F."/>
            <person name="Oishi K."/>
            <person name="Rigoutsos I."/>
            <person name="Sano M."/>
            <person name="Sasaki A."/>
            <person name="Sasakura Y."/>
            <person name="Shoguchi E."/>
            <person name="Shin-i T."/>
            <person name="Spagnuolo A."/>
            <person name="Stainier D."/>
            <person name="Suzuki M.M."/>
            <person name="Tassy O."/>
            <person name="Takatori N."/>
            <person name="Tokuoka M."/>
            <person name="Yagi K."/>
            <person name="Yoshizaki F."/>
            <person name="Wada S."/>
            <person name="Zhang C."/>
            <person name="Hyatt P.D."/>
            <person name="Larimer F."/>
            <person name="Detter C."/>
            <person name="Doggett N."/>
            <person name="Glavina T."/>
            <person name="Hawkins T."/>
            <person name="Richardson P."/>
            <person name="Lucas S."/>
            <person name="Kohara Y."/>
            <person name="Levine M."/>
            <person name="Satoh N."/>
            <person name="Rokhsar D.S."/>
        </authorList>
    </citation>
    <scope>NUCLEOTIDE SEQUENCE [LARGE SCALE GENOMIC DNA]</scope>
</reference>
<feature type="transmembrane region" description="Helical" evidence="11">
    <location>
        <begin position="489"/>
        <end position="511"/>
    </location>
</feature>
<dbReference type="Ensembl" id="ENSCINT00000014414.3">
    <property type="protein sequence ID" value="ENSCINP00000014414.3"/>
    <property type="gene ID" value="ENSCING00000007017.3"/>
</dbReference>
<keyword evidence="2 11" id="KW-0813">Transport</keyword>
<name>F7AED7_CIOIN</name>
<dbReference type="OMA" id="FARIDHG"/>
<evidence type="ECO:0000256" key="3">
    <source>
        <dbReference type="ARBA" id="ARBA00022692"/>
    </source>
</evidence>
<dbReference type="InterPro" id="IPR000644">
    <property type="entry name" value="CBS_dom"/>
</dbReference>
<evidence type="ECO:0000313" key="13">
    <source>
        <dbReference type="Ensembl" id="ENSCINP00000014414.3"/>
    </source>
</evidence>
<reference evidence="13" key="3">
    <citation type="submission" date="2025-08" db="UniProtKB">
        <authorList>
            <consortium name="Ensembl"/>
        </authorList>
    </citation>
    <scope>IDENTIFICATION</scope>
</reference>
<keyword evidence="14" id="KW-1185">Reference proteome</keyword>
<proteinExistence type="inferred from homology"/>
<dbReference type="AlphaFoldDB" id="F7AED7"/>
<feature type="transmembrane region" description="Helical" evidence="11">
    <location>
        <begin position="78"/>
        <end position="106"/>
    </location>
</feature>
<evidence type="ECO:0000256" key="10">
    <source>
        <dbReference type="PROSITE-ProRule" id="PRU00703"/>
    </source>
</evidence>
<feature type="transmembrane region" description="Helical" evidence="11">
    <location>
        <begin position="126"/>
        <end position="150"/>
    </location>
</feature>
<reference evidence="13" key="4">
    <citation type="submission" date="2025-09" db="UniProtKB">
        <authorList>
            <consortium name="Ensembl"/>
        </authorList>
    </citation>
    <scope>IDENTIFICATION</scope>
</reference>
<keyword evidence="4" id="KW-0677">Repeat</keyword>
<feature type="transmembrane region" description="Helical" evidence="11">
    <location>
        <begin position="461"/>
        <end position="482"/>
    </location>
</feature>
<dbReference type="Pfam" id="PF00654">
    <property type="entry name" value="Voltage_CLC"/>
    <property type="match status" value="1"/>
</dbReference>
<organism evidence="13 14">
    <name type="scientific">Ciona intestinalis</name>
    <name type="common">Transparent sea squirt</name>
    <name type="synonym">Ascidia intestinalis</name>
    <dbReference type="NCBI Taxonomy" id="7719"/>
    <lineage>
        <taxon>Eukaryota</taxon>
        <taxon>Metazoa</taxon>
        <taxon>Chordata</taxon>
        <taxon>Tunicata</taxon>
        <taxon>Ascidiacea</taxon>
        <taxon>Phlebobranchia</taxon>
        <taxon>Cionidae</taxon>
        <taxon>Ciona</taxon>
    </lineage>
</organism>
<evidence type="ECO:0000259" key="12">
    <source>
        <dbReference type="PROSITE" id="PS51371"/>
    </source>
</evidence>
<dbReference type="SUPFAM" id="SSF54631">
    <property type="entry name" value="CBS-domain pair"/>
    <property type="match status" value="1"/>
</dbReference>
<feature type="transmembrane region" description="Helical" evidence="11">
    <location>
        <begin position="335"/>
        <end position="355"/>
    </location>
</feature>
<dbReference type="InterPro" id="IPR046342">
    <property type="entry name" value="CBS_dom_sf"/>
</dbReference>
<dbReference type="PRINTS" id="PR01117">
    <property type="entry name" value="CLCHANNEL6"/>
</dbReference>
<dbReference type="PRINTS" id="PR00762">
    <property type="entry name" value="CLCHANNEL"/>
</dbReference>
<dbReference type="Proteomes" id="UP000008144">
    <property type="component" value="Chromosome 7"/>
</dbReference>
<keyword evidence="3 11" id="KW-0812">Transmembrane</keyword>
<feature type="transmembrane region" description="Helical" evidence="11">
    <location>
        <begin position="242"/>
        <end position="265"/>
    </location>
</feature>
<dbReference type="FunFam" id="3.10.580.10:FF:000040">
    <property type="entry name" value="Chloride channel 6"/>
    <property type="match status" value="1"/>
</dbReference>
<feature type="transmembrane region" description="Helical" evidence="11">
    <location>
        <begin position="376"/>
        <end position="396"/>
    </location>
</feature>
<comment type="subcellular location">
    <subcellularLocation>
        <location evidence="1 11">Membrane</location>
        <topology evidence="1 11">Multi-pass membrane protein</topology>
    </subcellularLocation>
</comment>
<dbReference type="PANTHER" id="PTHR11689:SF158">
    <property type="entry name" value="H(+)_CL(-) EXCHANGE TRANSPORTER 6"/>
    <property type="match status" value="1"/>
</dbReference>
<dbReference type="InterPro" id="IPR051280">
    <property type="entry name" value="Cl-channel/antiporter"/>
</dbReference>
<dbReference type="Pfam" id="PF00571">
    <property type="entry name" value="CBS"/>
    <property type="match status" value="1"/>
</dbReference>
<dbReference type="GO" id="GO:0005247">
    <property type="term" value="F:voltage-gated chloride channel activity"/>
    <property type="evidence" value="ECO:0000318"/>
    <property type="project" value="GO_Central"/>
</dbReference>
<comment type="caution">
    <text evidence="11">Lacks conserved residue(s) required for the propagation of feature annotation.</text>
</comment>
<evidence type="ECO:0000256" key="7">
    <source>
        <dbReference type="ARBA" id="ARBA00023122"/>
    </source>
</evidence>
<keyword evidence="8 11" id="KW-0472">Membrane</keyword>
<protein>
    <recommendedName>
        <fullName evidence="11">Chloride channel protein</fullName>
    </recommendedName>
</protein>
<feature type="domain" description="CBS" evidence="12">
    <location>
        <begin position="798"/>
        <end position="855"/>
    </location>
</feature>
<keyword evidence="7 10" id="KW-0129">CBS domain</keyword>
<dbReference type="GO" id="GO:0016020">
    <property type="term" value="C:membrane"/>
    <property type="evidence" value="ECO:0007669"/>
    <property type="project" value="UniProtKB-SubCell"/>
</dbReference>
<dbReference type="InterPro" id="IPR014743">
    <property type="entry name" value="Cl-channel_core"/>
</dbReference>
<evidence type="ECO:0000256" key="4">
    <source>
        <dbReference type="ARBA" id="ARBA00022737"/>
    </source>
</evidence>
<evidence type="ECO:0000256" key="8">
    <source>
        <dbReference type="ARBA" id="ARBA00023136"/>
    </source>
</evidence>
<dbReference type="Gene3D" id="1.10.3080.10">
    <property type="entry name" value="Clc chloride channel"/>
    <property type="match status" value="1"/>
</dbReference>
<dbReference type="SMART" id="SM00116">
    <property type="entry name" value="CBS"/>
    <property type="match status" value="2"/>
</dbReference>
<dbReference type="InParanoid" id="F7AED7"/>
<dbReference type="PROSITE" id="PS51371">
    <property type="entry name" value="CBS"/>
    <property type="match status" value="1"/>
</dbReference>
<dbReference type="GO" id="GO:0006821">
    <property type="term" value="P:chloride transport"/>
    <property type="evidence" value="ECO:0000318"/>
    <property type="project" value="GO_Central"/>
</dbReference>